<name>A0A552V8H6_9FLAO</name>
<sequence length="164" mass="18378">MKRFIIVIILLTLTACKTQKNFATTTPVIESDCPTAGTCNFEVLKDKGLNVVKDNTGRTYYTIIDAPGKVVIKYAYNKTRNPALPDDFYNEVVAIETDAAFTNLTNGNHPEEVYVTVQCFCRGKAGTYVVIAAKVEYNNNKLHIKLPENIFDGQLTKDIWVSFK</sequence>
<keyword evidence="2" id="KW-1185">Reference proteome</keyword>
<dbReference type="AlphaFoldDB" id="A0A552V8H6"/>
<gene>
    <name evidence="1" type="ORF">FMM05_05185</name>
</gene>
<dbReference type="OrthoDB" id="1447646at2"/>
<proteinExistence type="predicted"/>
<evidence type="ECO:0000313" key="2">
    <source>
        <dbReference type="Proteomes" id="UP000320643"/>
    </source>
</evidence>
<dbReference type="RefSeq" id="WP_143372269.1">
    <property type="nucleotide sequence ID" value="NZ_VJVZ01000002.1"/>
</dbReference>
<dbReference type="Proteomes" id="UP000320643">
    <property type="component" value="Unassembled WGS sequence"/>
</dbReference>
<protein>
    <recommendedName>
        <fullName evidence="3">Lipoprotein</fullName>
    </recommendedName>
</protein>
<evidence type="ECO:0000313" key="1">
    <source>
        <dbReference type="EMBL" id="TRW26772.1"/>
    </source>
</evidence>
<dbReference type="PROSITE" id="PS51257">
    <property type="entry name" value="PROKAR_LIPOPROTEIN"/>
    <property type="match status" value="1"/>
</dbReference>
<accession>A0A552V8H6</accession>
<comment type="caution">
    <text evidence="1">The sequence shown here is derived from an EMBL/GenBank/DDBJ whole genome shotgun (WGS) entry which is preliminary data.</text>
</comment>
<dbReference type="EMBL" id="VJVZ01000002">
    <property type="protein sequence ID" value="TRW26772.1"/>
    <property type="molecule type" value="Genomic_DNA"/>
</dbReference>
<organism evidence="1 2">
    <name type="scientific">Flavobacterium zepuense</name>
    <dbReference type="NCBI Taxonomy" id="2593302"/>
    <lineage>
        <taxon>Bacteria</taxon>
        <taxon>Pseudomonadati</taxon>
        <taxon>Bacteroidota</taxon>
        <taxon>Flavobacteriia</taxon>
        <taxon>Flavobacteriales</taxon>
        <taxon>Flavobacteriaceae</taxon>
        <taxon>Flavobacterium</taxon>
    </lineage>
</organism>
<evidence type="ECO:0008006" key="3">
    <source>
        <dbReference type="Google" id="ProtNLM"/>
    </source>
</evidence>
<reference evidence="1 2" key="1">
    <citation type="submission" date="2019-07" db="EMBL/GenBank/DDBJ databases">
        <title>Flavobacterium sp. nov., isolated from glacier ice.</title>
        <authorList>
            <person name="Liu Q."/>
            <person name="Xin Y.-H."/>
        </authorList>
    </citation>
    <scope>NUCLEOTIDE SEQUENCE [LARGE SCALE GENOMIC DNA]</scope>
    <source>
        <strain evidence="1 2">ZT4R6</strain>
    </source>
</reference>